<evidence type="ECO:0000313" key="2">
    <source>
        <dbReference type="Proteomes" id="UP000092993"/>
    </source>
</evidence>
<accession>A0A1C7LMY5</accession>
<proteinExistence type="predicted"/>
<protein>
    <submittedName>
        <fullName evidence="1">Uncharacterized protein</fullName>
    </submittedName>
</protein>
<dbReference type="STRING" id="5627.A0A1C7LMY5"/>
<dbReference type="AlphaFoldDB" id="A0A1C7LMY5"/>
<dbReference type="EMBL" id="LUGG01000047">
    <property type="protein sequence ID" value="OBZ65307.1"/>
    <property type="molecule type" value="Genomic_DNA"/>
</dbReference>
<dbReference type="SUPFAM" id="SSF51395">
    <property type="entry name" value="FMN-linked oxidoreductases"/>
    <property type="match status" value="1"/>
</dbReference>
<sequence length="271" mass="31067">MNAFRIVTACERPRRYNSWSALNLLPAFCIRVCKAKAGRNVVAYGDITLAHRVVPALIIRQRATTAHARGDLTVGYYTQRSSSWQQAVYLWNVEWCTDRNITDAVHANGSSIGALGRCAAVSQLNKEDLTFPYVDPSYIKLSRDSAPLTLSLFVKFMNISSCWAWNADERRVQRLSREQLSICSRYYGRHLKDNQQVQYDDPNKPLGYGVSKNGPRRRQYRSGLGFRFERFGRTSQVITFGQAYIADHDFPLRLRKDISHTVSDRNYLKSL</sequence>
<keyword evidence="2" id="KW-1185">Reference proteome</keyword>
<comment type="caution">
    <text evidence="1">The sequence shown here is derived from an EMBL/GenBank/DDBJ whole genome shotgun (WGS) entry which is preliminary data.</text>
</comment>
<evidence type="ECO:0000313" key="1">
    <source>
        <dbReference type="EMBL" id="OBZ65307.1"/>
    </source>
</evidence>
<name>A0A1C7LMY5_GRIFR</name>
<organism evidence="1 2">
    <name type="scientific">Grifola frondosa</name>
    <name type="common">Maitake</name>
    <name type="synonym">Polyporus frondosus</name>
    <dbReference type="NCBI Taxonomy" id="5627"/>
    <lineage>
        <taxon>Eukaryota</taxon>
        <taxon>Fungi</taxon>
        <taxon>Dikarya</taxon>
        <taxon>Basidiomycota</taxon>
        <taxon>Agaricomycotina</taxon>
        <taxon>Agaricomycetes</taxon>
        <taxon>Polyporales</taxon>
        <taxon>Grifolaceae</taxon>
        <taxon>Grifola</taxon>
    </lineage>
</organism>
<dbReference type="Proteomes" id="UP000092993">
    <property type="component" value="Unassembled WGS sequence"/>
</dbReference>
<reference evidence="1 2" key="1">
    <citation type="submission" date="2016-03" db="EMBL/GenBank/DDBJ databases">
        <title>Whole genome sequencing of Grifola frondosa 9006-11.</title>
        <authorList>
            <person name="Min B."/>
            <person name="Park H."/>
            <person name="Kim J.-G."/>
            <person name="Cho H."/>
            <person name="Oh Y.-L."/>
            <person name="Kong W.-S."/>
            <person name="Choi I.-G."/>
        </authorList>
    </citation>
    <scope>NUCLEOTIDE SEQUENCE [LARGE SCALE GENOMIC DNA]</scope>
    <source>
        <strain evidence="1 2">9006-11</strain>
    </source>
</reference>
<gene>
    <name evidence="1" type="ORF">A0H81_14767</name>
</gene>